<proteinExistence type="predicted"/>
<organism evidence="1">
    <name type="scientific">marine sediment metagenome</name>
    <dbReference type="NCBI Taxonomy" id="412755"/>
    <lineage>
        <taxon>unclassified sequences</taxon>
        <taxon>metagenomes</taxon>
        <taxon>ecological metagenomes</taxon>
    </lineage>
</organism>
<sequence>MTYTSLITEKIIPISDLPNSDLRAINLSIMAAEKSEFNCTRQLGCIIRCKSNSPNSRKRKQLIL</sequence>
<reference evidence="1" key="1">
    <citation type="journal article" date="2014" name="Front. Microbiol.">
        <title>High frequency of phylogenetically diverse reductive dehalogenase-homologous genes in deep subseafloor sedimentary metagenomes.</title>
        <authorList>
            <person name="Kawai M."/>
            <person name="Futagami T."/>
            <person name="Toyoda A."/>
            <person name="Takaki Y."/>
            <person name="Nishi S."/>
            <person name="Hori S."/>
            <person name="Arai W."/>
            <person name="Tsubouchi T."/>
            <person name="Morono Y."/>
            <person name="Uchiyama I."/>
            <person name="Ito T."/>
            <person name="Fujiyama A."/>
            <person name="Inagaki F."/>
            <person name="Takami H."/>
        </authorList>
    </citation>
    <scope>NUCLEOTIDE SEQUENCE</scope>
    <source>
        <strain evidence="1">Expedition CK06-06</strain>
    </source>
</reference>
<dbReference type="EMBL" id="BART01020778">
    <property type="protein sequence ID" value="GAG92258.1"/>
    <property type="molecule type" value="Genomic_DNA"/>
</dbReference>
<dbReference type="AlphaFoldDB" id="X1C790"/>
<protein>
    <submittedName>
        <fullName evidence="1">Uncharacterized protein</fullName>
    </submittedName>
</protein>
<comment type="caution">
    <text evidence="1">The sequence shown here is derived from an EMBL/GenBank/DDBJ whole genome shotgun (WGS) entry which is preliminary data.</text>
</comment>
<accession>X1C790</accession>
<evidence type="ECO:0000313" key="1">
    <source>
        <dbReference type="EMBL" id="GAG92258.1"/>
    </source>
</evidence>
<name>X1C790_9ZZZZ</name>
<gene>
    <name evidence="1" type="ORF">S01H4_38518</name>
</gene>